<evidence type="ECO:0000313" key="2">
    <source>
        <dbReference type="EMBL" id="OAA60121.1"/>
    </source>
</evidence>
<dbReference type="Proteomes" id="UP000076744">
    <property type="component" value="Unassembled WGS sequence"/>
</dbReference>
<name>A0A167T0H0_CORFA</name>
<evidence type="ECO:0000256" key="1">
    <source>
        <dbReference type="SAM" id="SignalP"/>
    </source>
</evidence>
<dbReference type="AlphaFoldDB" id="A0A167T0H0"/>
<accession>A0A167T0H0</accession>
<evidence type="ECO:0000313" key="3">
    <source>
        <dbReference type="Proteomes" id="UP000076744"/>
    </source>
</evidence>
<sequence>MQSIALFLTYLAAAGVSAAETSTATSAAAAAAAPSEAPPGPESRCVDTYTLYKGNGSASAGWPPVASWSTYEQLWKANLPFLSISCVRNGWGASNSPAETADLKAAIDAMAVETGVDRRFILATVMQESSGCVRAPTTSNAVQNPGLMQTHNGNGTCATADPCPKEEIDLMIRDGAAGTADGDGLKQVLVKARNMTGGAKAPQERVFYTASRLYNSGSANLTALGDPITATACYASDIANRLTGWVFAPSECRRPDASAV</sequence>
<dbReference type="RefSeq" id="XP_018703234.1">
    <property type="nucleotide sequence ID" value="XM_018849736.1"/>
</dbReference>
<dbReference type="EMBL" id="AZHB01000015">
    <property type="protein sequence ID" value="OAA60121.1"/>
    <property type="molecule type" value="Genomic_DNA"/>
</dbReference>
<gene>
    <name evidence="2" type="ORF">ISF_06132</name>
</gene>
<keyword evidence="1" id="KW-0732">Signal</keyword>
<organism evidence="2 3">
    <name type="scientific">Cordyceps fumosorosea (strain ARSEF 2679)</name>
    <name type="common">Isaria fumosorosea</name>
    <dbReference type="NCBI Taxonomy" id="1081104"/>
    <lineage>
        <taxon>Eukaryota</taxon>
        <taxon>Fungi</taxon>
        <taxon>Dikarya</taxon>
        <taxon>Ascomycota</taxon>
        <taxon>Pezizomycotina</taxon>
        <taxon>Sordariomycetes</taxon>
        <taxon>Hypocreomycetidae</taxon>
        <taxon>Hypocreales</taxon>
        <taxon>Cordycipitaceae</taxon>
        <taxon>Cordyceps</taxon>
    </lineage>
</organism>
<protein>
    <recommendedName>
        <fullName evidence="4">Muramidase</fullName>
    </recommendedName>
</protein>
<evidence type="ECO:0008006" key="4">
    <source>
        <dbReference type="Google" id="ProtNLM"/>
    </source>
</evidence>
<dbReference type="InterPro" id="IPR023346">
    <property type="entry name" value="Lysozyme-like_dom_sf"/>
</dbReference>
<feature type="chain" id="PRO_5007892430" description="Muramidase" evidence="1">
    <location>
        <begin position="19"/>
        <end position="260"/>
    </location>
</feature>
<dbReference type="OrthoDB" id="1193027at2759"/>
<keyword evidence="3" id="KW-1185">Reference proteome</keyword>
<reference evidence="2 3" key="1">
    <citation type="journal article" date="2016" name="Genome Biol. Evol.">
        <title>Divergent and convergent evolution of fungal pathogenicity.</title>
        <authorList>
            <person name="Shang Y."/>
            <person name="Xiao G."/>
            <person name="Zheng P."/>
            <person name="Cen K."/>
            <person name="Zhan S."/>
            <person name="Wang C."/>
        </authorList>
    </citation>
    <scope>NUCLEOTIDE SEQUENCE [LARGE SCALE GENOMIC DNA]</scope>
    <source>
        <strain evidence="2 3">ARSEF 2679</strain>
    </source>
</reference>
<dbReference type="GeneID" id="30022424"/>
<comment type="caution">
    <text evidence="2">The sequence shown here is derived from an EMBL/GenBank/DDBJ whole genome shotgun (WGS) entry which is preliminary data.</text>
</comment>
<dbReference type="SUPFAM" id="SSF53955">
    <property type="entry name" value="Lysozyme-like"/>
    <property type="match status" value="1"/>
</dbReference>
<dbReference type="Gene3D" id="1.10.530.10">
    <property type="match status" value="1"/>
</dbReference>
<proteinExistence type="predicted"/>
<feature type="signal peptide" evidence="1">
    <location>
        <begin position="1"/>
        <end position="18"/>
    </location>
</feature>